<dbReference type="EMBL" id="BAOS01000028">
    <property type="protein sequence ID" value="GAX62113.1"/>
    <property type="molecule type" value="Genomic_DNA"/>
</dbReference>
<organism evidence="2 3">
    <name type="scientific">Candidatus Scalindua japonica</name>
    <dbReference type="NCBI Taxonomy" id="1284222"/>
    <lineage>
        <taxon>Bacteria</taxon>
        <taxon>Pseudomonadati</taxon>
        <taxon>Planctomycetota</taxon>
        <taxon>Candidatus Brocadiia</taxon>
        <taxon>Candidatus Brocadiales</taxon>
        <taxon>Candidatus Scalinduaceae</taxon>
        <taxon>Candidatus Scalindua</taxon>
    </lineage>
</organism>
<evidence type="ECO:0000313" key="2">
    <source>
        <dbReference type="EMBL" id="GAX62113.1"/>
    </source>
</evidence>
<dbReference type="AlphaFoldDB" id="A0A286U1U0"/>
<reference evidence="3" key="1">
    <citation type="journal article" date="2017" name="Environ. Microbiol. Rep.">
        <title>Genetic Diversity of Marine Anaerobic Ammonium-Oxidizing Bacteria as Revealed by Genomic and Proteomic Analyses of 'Candidatus Scalindua japonica'.</title>
        <authorList>
            <person name="Oshiki M."/>
            <person name="Mizuto K."/>
            <person name="Kimura Z."/>
            <person name="Kindaichi T."/>
            <person name="Satoh H."/>
            <person name="Okabe S."/>
        </authorList>
    </citation>
    <scope>NUCLEOTIDE SEQUENCE [LARGE SCALE GENOMIC DNA]</scope>
    <source>
        <strain evidence="3">husup-a2</strain>
    </source>
</reference>
<keyword evidence="3" id="KW-1185">Reference proteome</keyword>
<proteinExistence type="predicted"/>
<comment type="caution">
    <text evidence="2">The sequence shown here is derived from an EMBL/GenBank/DDBJ whole genome shotgun (WGS) entry which is preliminary data.</text>
</comment>
<sequence length="90" mass="10049">MNETINISDLDLKSWAIIFSCGLLALFGIYKILRQSISLIFWISLVVIGALGIGYILKPNVTKQVVTKIKSGEIKNLISEEQESMPQKSH</sequence>
<dbReference type="RefSeq" id="WP_096895487.1">
    <property type="nucleotide sequence ID" value="NZ_BAOS01000028.1"/>
</dbReference>
<gene>
    <name evidence="2" type="ORF">SCALIN_C28_0316</name>
</gene>
<evidence type="ECO:0000256" key="1">
    <source>
        <dbReference type="SAM" id="Phobius"/>
    </source>
</evidence>
<keyword evidence="1" id="KW-0472">Membrane</keyword>
<feature type="transmembrane region" description="Helical" evidence="1">
    <location>
        <begin position="39"/>
        <end position="57"/>
    </location>
</feature>
<feature type="transmembrane region" description="Helical" evidence="1">
    <location>
        <begin position="12"/>
        <end position="33"/>
    </location>
</feature>
<dbReference type="Proteomes" id="UP000218542">
    <property type="component" value="Unassembled WGS sequence"/>
</dbReference>
<name>A0A286U1U0_9BACT</name>
<keyword evidence="1" id="KW-1133">Transmembrane helix</keyword>
<accession>A0A286U1U0</accession>
<evidence type="ECO:0000313" key="3">
    <source>
        <dbReference type="Proteomes" id="UP000218542"/>
    </source>
</evidence>
<protein>
    <submittedName>
        <fullName evidence="2">Uncharacterized protein</fullName>
    </submittedName>
</protein>
<keyword evidence="1" id="KW-0812">Transmembrane</keyword>